<evidence type="ECO:0000259" key="2">
    <source>
        <dbReference type="Pfam" id="PF01471"/>
    </source>
</evidence>
<dbReference type="SUPFAM" id="SSF47090">
    <property type="entry name" value="PGBD-like"/>
    <property type="match status" value="1"/>
</dbReference>
<dbReference type="Gene3D" id="1.10.101.10">
    <property type="entry name" value="PGBD-like superfamily/PGBD"/>
    <property type="match status" value="1"/>
</dbReference>
<comment type="caution">
    <text evidence="3">The sequence shown here is derived from an EMBL/GenBank/DDBJ whole genome shotgun (WGS) entry which is preliminary data.</text>
</comment>
<evidence type="ECO:0000256" key="1">
    <source>
        <dbReference type="SAM" id="MobiDB-lite"/>
    </source>
</evidence>
<dbReference type="InterPro" id="IPR002477">
    <property type="entry name" value="Peptidoglycan-bd-like"/>
</dbReference>
<dbReference type="InterPro" id="IPR036366">
    <property type="entry name" value="PGBDSf"/>
</dbReference>
<name>A0A9W4DRI2_9ACTN</name>
<protein>
    <recommendedName>
        <fullName evidence="2">Peptidoglycan binding-like domain-containing protein</fullName>
    </recommendedName>
</protein>
<reference evidence="3" key="1">
    <citation type="submission" date="2021-05" db="EMBL/GenBank/DDBJ databases">
        <authorList>
            <person name="Arsene-Ploetze F."/>
        </authorList>
    </citation>
    <scope>NUCLEOTIDE SEQUENCE</scope>
    <source>
        <strain evidence="3">DSM 42138</strain>
    </source>
</reference>
<accession>A0A9W4DRI2</accession>
<gene>
    <name evidence="3" type="ORF">SCOCK_260006</name>
</gene>
<dbReference type="Pfam" id="PF01471">
    <property type="entry name" value="PG_binding_1"/>
    <property type="match status" value="1"/>
</dbReference>
<evidence type="ECO:0000313" key="4">
    <source>
        <dbReference type="Proteomes" id="UP001152519"/>
    </source>
</evidence>
<keyword evidence="4" id="KW-1185">Reference proteome</keyword>
<dbReference type="EMBL" id="CAJSLV010000055">
    <property type="protein sequence ID" value="CAG6394312.1"/>
    <property type="molecule type" value="Genomic_DNA"/>
</dbReference>
<sequence>MIDVVFPAPRPGWRERPLLLCSLAVAGVALAAALAWQAWPQSAPAAEDLGAAPVAPDLAPPARKPVQKPLSKPLRKPAPTRVPAPHRTARPAAGPRVLRAGSRGPDVTDLQRLLFDQGFTYVSQTGVFDAATVRGVRQLQSDRGLICDPPGVYGICTRAALIS</sequence>
<evidence type="ECO:0000313" key="3">
    <source>
        <dbReference type="EMBL" id="CAG6394312.1"/>
    </source>
</evidence>
<feature type="domain" description="Peptidoglycan binding-like" evidence="2">
    <location>
        <begin position="103"/>
        <end position="161"/>
    </location>
</feature>
<organism evidence="3 4">
    <name type="scientific">Actinacidiphila cocklensis</name>
    <dbReference type="NCBI Taxonomy" id="887465"/>
    <lineage>
        <taxon>Bacteria</taxon>
        <taxon>Bacillati</taxon>
        <taxon>Actinomycetota</taxon>
        <taxon>Actinomycetes</taxon>
        <taxon>Kitasatosporales</taxon>
        <taxon>Streptomycetaceae</taxon>
        <taxon>Actinacidiphila</taxon>
    </lineage>
</organism>
<feature type="region of interest" description="Disordered" evidence="1">
    <location>
        <begin position="54"/>
        <end position="104"/>
    </location>
</feature>
<dbReference type="Proteomes" id="UP001152519">
    <property type="component" value="Unassembled WGS sequence"/>
</dbReference>
<proteinExistence type="predicted"/>
<dbReference type="AlphaFoldDB" id="A0A9W4DRI2"/>
<dbReference type="InterPro" id="IPR036365">
    <property type="entry name" value="PGBD-like_sf"/>
</dbReference>